<name>A0A2V4N1R2_9ACTN</name>
<dbReference type="GO" id="GO:0032259">
    <property type="term" value="P:methylation"/>
    <property type="evidence" value="ECO:0007669"/>
    <property type="project" value="UniProtKB-KW"/>
</dbReference>
<dbReference type="Gene3D" id="3.40.50.150">
    <property type="entry name" value="Vaccinia Virus protein VP39"/>
    <property type="match status" value="1"/>
</dbReference>
<organism evidence="2 3">
    <name type="scientific">Streptomyces tateyamensis</name>
    <dbReference type="NCBI Taxonomy" id="565073"/>
    <lineage>
        <taxon>Bacteria</taxon>
        <taxon>Bacillati</taxon>
        <taxon>Actinomycetota</taxon>
        <taxon>Actinomycetes</taxon>
        <taxon>Kitasatosporales</taxon>
        <taxon>Streptomycetaceae</taxon>
        <taxon>Streptomyces</taxon>
    </lineage>
</organism>
<dbReference type="AlphaFoldDB" id="A0A2V4N1R2"/>
<keyword evidence="3" id="KW-1185">Reference proteome</keyword>
<proteinExistence type="predicted"/>
<sequence length="316" mass="34483">MPNEADPATAGVPQTLNDVPGWFWPIDQQLFSWLLARQTRLGVTGDLLELGSYLGRSAILIGEHRQDGERFTVCDLFDSEAPDGENAAEMHMSYRKSLTRAAFERNYLAFHPELPTIVQAPTSVLADGRIPAGSCRFVHIDASHLYEHVAGDIRTAQRALAGDGLVVLDDFRSPHTPGVAAAAWEAVFTLGLRPVAVTPEKLYGTWGDPEPLQRELKELGGDVEECYLDVDVVAGHELVRLSGRGVAKLMTPEDLAPPRTERPADRSAARKLVLDLMPPLATRVIRMRRQQARQRRAEAGGAGRAGAEGREGAQVA</sequence>
<dbReference type="InterPro" id="IPR029063">
    <property type="entry name" value="SAM-dependent_MTases_sf"/>
</dbReference>
<dbReference type="OrthoDB" id="3346627at2"/>
<dbReference type="Proteomes" id="UP000248039">
    <property type="component" value="Unassembled WGS sequence"/>
</dbReference>
<evidence type="ECO:0000313" key="3">
    <source>
        <dbReference type="Proteomes" id="UP000248039"/>
    </source>
</evidence>
<keyword evidence="2" id="KW-0808">Transferase</keyword>
<evidence type="ECO:0000256" key="1">
    <source>
        <dbReference type="SAM" id="MobiDB-lite"/>
    </source>
</evidence>
<dbReference type="Pfam" id="PF13578">
    <property type="entry name" value="Methyltransf_24"/>
    <property type="match status" value="1"/>
</dbReference>
<keyword evidence="2" id="KW-0489">Methyltransferase</keyword>
<protein>
    <submittedName>
        <fullName evidence="2">Class I SAM-dependent methyltransferase</fullName>
    </submittedName>
</protein>
<reference evidence="2 3" key="1">
    <citation type="submission" date="2018-03" db="EMBL/GenBank/DDBJ databases">
        <title>Bioinformatic expansion and discovery of thiopeptide antibiotics.</title>
        <authorList>
            <person name="Schwalen C.J."/>
            <person name="Hudson G.A."/>
            <person name="Mitchell D.A."/>
        </authorList>
    </citation>
    <scope>NUCLEOTIDE SEQUENCE [LARGE SCALE GENOMIC DNA]</scope>
    <source>
        <strain evidence="2 3">ATCC 21389</strain>
    </source>
</reference>
<dbReference type="EMBL" id="PYBW01000057">
    <property type="protein sequence ID" value="PYC77724.1"/>
    <property type="molecule type" value="Genomic_DNA"/>
</dbReference>
<evidence type="ECO:0000313" key="2">
    <source>
        <dbReference type="EMBL" id="PYC77724.1"/>
    </source>
</evidence>
<dbReference type="GO" id="GO:0008168">
    <property type="term" value="F:methyltransferase activity"/>
    <property type="evidence" value="ECO:0007669"/>
    <property type="project" value="UniProtKB-KW"/>
</dbReference>
<accession>A0A2V4N1R2</accession>
<comment type="caution">
    <text evidence="2">The sequence shown here is derived from an EMBL/GenBank/DDBJ whole genome shotgun (WGS) entry which is preliminary data.</text>
</comment>
<gene>
    <name evidence="2" type="ORF">C7C46_18140</name>
</gene>
<dbReference type="SUPFAM" id="SSF53335">
    <property type="entry name" value="S-adenosyl-L-methionine-dependent methyltransferases"/>
    <property type="match status" value="1"/>
</dbReference>
<feature type="region of interest" description="Disordered" evidence="1">
    <location>
        <begin position="288"/>
        <end position="316"/>
    </location>
</feature>
<feature type="compositionally biased region" description="Basic and acidic residues" evidence="1">
    <location>
        <begin position="307"/>
        <end position="316"/>
    </location>
</feature>